<gene>
    <name evidence="2" type="ORF">JOC58_003228</name>
</gene>
<sequence>MKAKNLSLLVVGIMLIMIVMYFFVTGSSST</sequence>
<evidence type="ECO:0000313" key="3">
    <source>
        <dbReference type="Proteomes" id="UP001185028"/>
    </source>
</evidence>
<comment type="caution">
    <text evidence="2">The sequence shown here is derived from an EMBL/GenBank/DDBJ whole genome shotgun (WGS) entry which is preliminary data.</text>
</comment>
<proteinExistence type="predicted"/>
<dbReference type="EMBL" id="JAVDQH010000013">
    <property type="protein sequence ID" value="MDR6245327.1"/>
    <property type="molecule type" value="Genomic_DNA"/>
</dbReference>
<organism evidence="2 3">
    <name type="scientific">Paenibacillus hunanensis</name>
    <dbReference type="NCBI Taxonomy" id="539262"/>
    <lineage>
        <taxon>Bacteria</taxon>
        <taxon>Bacillati</taxon>
        <taxon>Bacillota</taxon>
        <taxon>Bacilli</taxon>
        <taxon>Bacillales</taxon>
        <taxon>Paenibacillaceae</taxon>
        <taxon>Paenibacillus</taxon>
    </lineage>
</organism>
<accession>A0ABU1J1D9</accession>
<keyword evidence="1" id="KW-0472">Membrane</keyword>
<keyword evidence="1" id="KW-1133">Transmembrane helix</keyword>
<evidence type="ECO:0000313" key="2">
    <source>
        <dbReference type="EMBL" id="MDR6245327.1"/>
    </source>
</evidence>
<name>A0ABU1J1D9_9BACL</name>
<evidence type="ECO:0000256" key="1">
    <source>
        <dbReference type="SAM" id="Phobius"/>
    </source>
</evidence>
<reference evidence="2 3" key="1">
    <citation type="submission" date="2023-07" db="EMBL/GenBank/DDBJ databases">
        <title>Genomic Encyclopedia of Type Strains, Phase IV (KMG-IV): sequencing the most valuable type-strain genomes for metagenomic binning, comparative biology and taxonomic classification.</title>
        <authorList>
            <person name="Goeker M."/>
        </authorList>
    </citation>
    <scope>NUCLEOTIDE SEQUENCE [LARGE SCALE GENOMIC DNA]</scope>
    <source>
        <strain evidence="2 3">DSM 22170</strain>
    </source>
</reference>
<dbReference type="Proteomes" id="UP001185028">
    <property type="component" value="Unassembled WGS sequence"/>
</dbReference>
<keyword evidence="3" id="KW-1185">Reference proteome</keyword>
<protein>
    <submittedName>
        <fullName evidence="2">Uncharacterized protein</fullName>
    </submittedName>
</protein>
<feature type="transmembrane region" description="Helical" evidence="1">
    <location>
        <begin position="6"/>
        <end position="24"/>
    </location>
</feature>
<keyword evidence="1" id="KW-0812">Transmembrane</keyword>